<evidence type="ECO:0000313" key="2">
    <source>
        <dbReference type="EMBL" id="WOT02886.1"/>
    </source>
</evidence>
<accession>A0AAF1BXI0</accession>
<gene>
    <name evidence="2" type="ORF">CYJ47_03705</name>
</gene>
<dbReference type="SUPFAM" id="SSF47413">
    <property type="entry name" value="lambda repressor-like DNA-binding domains"/>
    <property type="match status" value="1"/>
</dbReference>
<dbReference type="PROSITE" id="PS50943">
    <property type="entry name" value="HTH_CROC1"/>
    <property type="match status" value="1"/>
</dbReference>
<dbReference type="SMART" id="SM00530">
    <property type="entry name" value="HTH_XRE"/>
    <property type="match status" value="1"/>
</dbReference>
<name>A0AAF1BXI0_9CORY</name>
<dbReference type="RefSeq" id="WP_143485496.1">
    <property type="nucleotide sequence ID" value="NZ_CP136958.1"/>
</dbReference>
<evidence type="ECO:0000259" key="1">
    <source>
        <dbReference type="PROSITE" id="PS50943"/>
    </source>
</evidence>
<sequence>MSTGNAFAKNIVEFRESNGWTRADVLRALERYGFSMYPTTLKRIEEGTQIAKIDEAVALAAVFGVSVSDLVEPFNTELWSEYGALARVLDESQEQAFQSIFNVLKCAVYLHQLQEKLEKEAPDSELYWKVVATIELIDADMAETLMSHALIKAFGSSAGRDMYEGAKSFEKYLTIENGKIVLDLDGFMKDLER</sequence>
<dbReference type="EMBL" id="CP136958">
    <property type="protein sequence ID" value="WOT02886.1"/>
    <property type="molecule type" value="Genomic_DNA"/>
</dbReference>
<dbReference type="GO" id="GO:0003677">
    <property type="term" value="F:DNA binding"/>
    <property type="evidence" value="ECO:0007669"/>
    <property type="project" value="InterPro"/>
</dbReference>
<reference evidence="2" key="2">
    <citation type="submission" date="2023-10" db="EMBL/GenBank/DDBJ databases">
        <authorList>
            <person name="Choi B."/>
        </authorList>
    </citation>
    <scope>NUCLEOTIDE SEQUENCE</scope>
    <source>
        <strain evidence="2">UMB0763</strain>
    </source>
</reference>
<dbReference type="AlphaFoldDB" id="A0AAF1BXI0"/>
<dbReference type="InterPro" id="IPR001387">
    <property type="entry name" value="Cro/C1-type_HTH"/>
</dbReference>
<dbReference type="CDD" id="cd00093">
    <property type="entry name" value="HTH_XRE"/>
    <property type="match status" value="1"/>
</dbReference>
<organism evidence="2 3">
    <name type="scientific">Corynebacterium pyruviciproducens</name>
    <dbReference type="NCBI Taxonomy" id="598660"/>
    <lineage>
        <taxon>Bacteria</taxon>
        <taxon>Bacillati</taxon>
        <taxon>Actinomycetota</taxon>
        <taxon>Actinomycetes</taxon>
        <taxon>Mycobacteriales</taxon>
        <taxon>Corynebacteriaceae</taxon>
        <taxon>Corynebacterium</taxon>
    </lineage>
</organism>
<protein>
    <submittedName>
        <fullName evidence="2">Helix-turn-helix transcriptional regulator</fullName>
    </submittedName>
</protein>
<dbReference type="Gene3D" id="1.10.260.40">
    <property type="entry name" value="lambda repressor-like DNA-binding domains"/>
    <property type="match status" value="1"/>
</dbReference>
<dbReference type="KEGG" id="cpyr:CYJ47_03705"/>
<feature type="domain" description="HTH cro/C1-type" evidence="1">
    <location>
        <begin position="38"/>
        <end position="70"/>
    </location>
</feature>
<evidence type="ECO:0000313" key="3">
    <source>
        <dbReference type="Proteomes" id="UP000234560"/>
    </source>
</evidence>
<reference evidence="2" key="1">
    <citation type="submission" date="2017-12" db="EMBL/GenBank/DDBJ databases">
        <authorList>
            <person name="Thomas-White K."/>
            <person name="Wolfe A.J."/>
        </authorList>
    </citation>
    <scope>NUCLEOTIDE SEQUENCE</scope>
    <source>
        <strain evidence="2">UMB0763</strain>
    </source>
</reference>
<dbReference type="InterPro" id="IPR010982">
    <property type="entry name" value="Lambda_DNA-bd_dom_sf"/>
</dbReference>
<proteinExistence type="predicted"/>
<dbReference type="Proteomes" id="UP000234560">
    <property type="component" value="Chromosome"/>
</dbReference>